<reference evidence="2" key="1">
    <citation type="submission" date="2020-07" db="EMBL/GenBank/DDBJ databases">
        <title>Ethylene signaling mediates host invasion by parasitic plants.</title>
        <authorList>
            <person name="Yoshida S."/>
        </authorList>
    </citation>
    <scope>NUCLEOTIDE SEQUENCE</scope>
    <source>
        <strain evidence="2">Okayama</strain>
    </source>
</reference>
<accession>A0A830D7T9</accession>
<evidence type="ECO:0000256" key="1">
    <source>
        <dbReference type="SAM" id="MobiDB-lite"/>
    </source>
</evidence>
<comment type="caution">
    <text evidence="2">The sequence shown here is derived from an EMBL/GenBank/DDBJ whole genome shotgun (WGS) entry which is preliminary data.</text>
</comment>
<dbReference type="OrthoDB" id="2020529at2759"/>
<keyword evidence="3" id="KW-1185">Reference proteome</keyword>
<feature type="compositionally biased region" description="Acidic residues" evidence="1">
    <location>
        <begin position="1"/>
        <end position="16"/>
    </location>
</feature>
<proteinExistence type="predicted"/>
<dbReference type="Proteomes" id="UP000653305">
    <property type="component" value="Unassembled WGS sequence"/>
</dbReference>
<dbReference type="PANTHER" id="PTHR34572">
    <property type="entry name" value="GOLGIN FAMILY A PROTEIN"/>
    <property type="match status" value="1"/>
</dbReference>
<feature type="compositionally biased region" description="Basic and acidic residues" evidence="1">
    <location>
        <begin position="31"/>
        <end position="44"/>
    </location>
</feature>
<name>A0A830D7T9_9LAMI</name>
<protein>
    <submittedName>
        <fullName evidence="2">Uncharacterized protein</fullName>
    </submittedName>
</protein>
<dbReference type="PANTHER" id="PTHR34572:SF1">
    <property type="entry name" value="GOLGIN FAMILY A PROTEIN"/>
    <property type="match status" value="1"/>
</dbReference>
<evidence type="ECO:0000313" key="2">
    <source>
        <dbReference type="EMBL" id="GFQ08141.1"/>
    </source>
</evidence>
<feature type="region of interest" description="Disordered" evidence="1">
    <location>
        <begin position="1"/>
        <end position="99"/>
    </location>
</feature>
<evidence type="ECO:0000313" key="3">
    <source>
        <dbReference type="Proteomes" id="UP000653305"/>
    </source>
</evidence>
<gene>
    <name evidence="2" type="ORF">PHJA_002958100</name>
</gene>
<organism evidence="2 3">
    <name type="scientific">Phtheirospermum japonicum</name>
    <dbReference type="NCBI Taxonomy" id="374723"/>
    <lineage>
        <taxon>Eukaryota</taxon>
        <taxon>Viridiplantae</taxon>
        <taxon>Streptophyta</taxon>
        <taxon>Embryophyta</taxon>
        <taxon>Tracheophyta</taxon>
        <taxon>Spermatophyta</taxon>
        <taxon>Magnoliopsida</taxon>
        <taxon>eudicotyledons</taxon>
        <taxon>Gunneridae</taxon>
        <taxon>Pentapetalae</taxon>
        <taxon>asterids</taxon>
        <taxon>lamiids</taxon>
        <taxon>Lamiales</taxon>
        <taxon>Orobanchaceae</taxon>
        <taxon>Orobanchaceae incertae sedis</taxon>
        <taxon>Phtheirospermum</taxon>
    </lineage>
</organism>
<sequence>IVVLEEQDNESSEQVEDEAKPNETDENTEEATSKSDGCDEKPDINDVPIDENEAPPESSPVERHDLNESPLELSLGFKAHKGEDESDAKGDQVKDDPSD</sequence>
<feature type="compositionally biased region" description="Basic and acidic residues" evidence="1">
    <location>
        <begin position="80"/>
        <end position="99"/>
    </location>
</feature>
<dbReference type="EMBL" id="BMAC01003258">
    <property type="protein sequence ID" value="GFQ08141.1"/>
    <property type="molecule type" value="Genomic_DNA"/>
</dbReference>
<feature type="non-terminal residue" evidence="2">
    <location>
        <position position="99"/>
    </location>
</feature>
<dbReference type="AlphaFoldDB" id="A0A830D7T9"/>